<accession>A0A1X7KXH9</accession>
<evidence type="ECO:0000313" key="10">
    <source>
        <dbReference type="Proteomes" id="UP000193834"/>
    </source>
</evidence>
<dbReference type="InterPro" id="IPR007412">
    <property type="entry name" value="FlgM"/>
</dbReference>
<dbReference type="Proteomes" id="UP000193834">
    <property type="component" value="Unassembled WGS sequence"/>
</dbReference>
<keyword evidence="6" id="KW-0804">Transcription</keyword>
<evidence type="ECO:0000256" key="6">
    <source>
        <dbReference type="ARBA" id="ARBA00023163"/>
    </source>
</evidence>
<reference evidence="9 10" key="1">
    <citation type="submission" date="2017-04" db="EMBL/GenBank/DDBJ databases">
        <authorList>
            <person name="Afonso C.L."/>
            <person name="Miller P.J."/>
            <person name="Scott M.A."/>
            <person name="Spackman E."/>
            <person name="Goraichik I."/>
            <person name="Dimitrov K.M."/>
            <person name="Suarez D.L."/>
            <person name="Swayne D.E."/>
        </authorList>
    </citation>
    <scope>NUCLEOTIDE SEQUENCE [LARGE SCALE GENOMIC DNA]</scope>
    <source>
        <strain evidence="9 10">11</strain>
    </source>
</reference>
<organism evidence="9 10">
    <name type="scientific">Paenibacillus aquistagni</name>
    <dbReference type="NCBI Taxonomy" id="1852522"/>
    <lineage>
        <taxon>Bacteria</taxon>
        <taxon>Bacillati</taxon>
        <taxon>Bacillota</taxon>
        <taxon>Bacilli</taxon>
        <taxon>Bacillales</taxon>
        <taxon>Paenibacillaceae</taxon>
        <taxon>Paenibacillus</taxon>
    </lineage>
</organism>
<dbReference type="AlphaFoldDB" id="A0A1X7KXH9"/>
<evidence type="ECO:0000256" key="3">
    <source>
        <dbReference type="ARBA" id="ARBA00022491"/>
    </source>
</evidence>
<keyword evidence="4" id="KW-1005">Bacterial flagellum biogenesis</keyword>
<gene>
    <name evidence="9" type="ORF">SAMN06295960_2800</name>
</gene>
<comment type="similarity">
    <text evidence="1">Belongs to the FlgM family.</text>
</comment>
<evidence type="ECO:0000256" key="4">
    <source>
        <dbReference type="ARBA" id="ARBA00022795"/>
    </source>
</evidence>
<dbReference type="NCBIfam" id="TIGR03824">
    <property type="entry name" value="FlgM_jcvi"/>
    <property type="match status" value="1"/>
</dbReference>
<dbReference type="GO" id="GO:0044781">
    <property type="term" value="P:bacterial-type flagellum organization"/>
    <property type="evidence" value="ECO:0007669"/>
    <property type="project" value="UniProtKB-KW"/>
</dbReference>
<dbReference type="InterPro" id="IPR035890">
    <property type="entry name" value="Anti-sigma-28_factor_FlgM_sf"/>
</dbReference>
<evidence type="ECO:0000313" key="9">
    <source>
        <dbReference type="EMBL" id="SMG45944.1"/>
    </source>
</evidence>
<dbReference type="EMBL" id="FXAZ01000003">
    <property type="protein sequence ID" value="SMG45944.1"/>
    <property type="molecule type" value="Genomic_DNA"/>
</dbReference>
<dbReference type="GO" id="GO:0045892">
    <property type="term" value="P:negative regulation of DNA-templated transcription"/>
    <property type="evidence" value="ECO:0007669"/>
    <property type="project" value="InterPro"/>
</dbReference>
<feature type="region of interest" description="Disordered" evidence="7">
    <location>
        <begin position="1"/>
        <end position="31"/>
    </location>
</feature>
<feature type="compositionally biased region" description="Polar residues" evidence="7">
    <location>
        <begin position="1"/>
        <end position="23"/>
    </location>
</feature>
<dbReference type="SUPFAM" id="SSF101498">
    <property type="entry name" value="Anti-sigma factor FlgM"/>
    <property type="match status" value="1"/>
</dbReference>
<evidence type="ECO:0000256" key="7">
    <source>
        <dbReference type="SAM" id="MobiDB-lite"/>
    </source>
</evidence>
<evidence type="ECO:0000259" key="8">
    <source>
        <dbReference type="Pfam" id="PF04316"/>
    </source>
</evidence>
<evidence type="ECO:0000256" key="5">
    <source>
        <dbReference type="ARBA" id="ARBA00023015"/>
    </source>
</evidence>
<dbReference type="OrthoDB" id="2382241at2"/>
<dbReference type="InterPro" id="IPR031316">
    <property type="entry name" value="FlgM_C"/>
</dbReference>
<dbReference type="Pfam" id="PF04316">
    <property type="entry name" value="FlgM"/>
    <property type="match status" value="1"/>
</dbReference>
<proteinExistence type="inferred from homology"/>
<protein>
    <recommendedName>
        <fullName evidence="2">Negative regulator of flagellin synthesis</fullName>
    </recommendedName>
</protein>
<keyword evidence="10" id="KW-1185">Reference proteome</keyword>
<name>A0A1X7KXH9_9BACL</name>
<feature type="domain" description="Anti-sigma-28 factor FlgM C-terminal" evidence="8">
    <location>
        <begin position="32"/>
        <end position="82"/>
    </location>
</feature>
<sequence length="89" mass="10072">MKINETQRLSAVSQYQTQQSMQRTGKAPMKKDEVSISAEAKEMLNAQQSQDPARTERIQALKHAVSTGTYKVEADKIAEKLMPYFRPKA</sequence>
<keyword evidence="5" id="KW-0805">Transcription regulation</keyword>
<evidence type="ECO:0000256" key="2">
    <source>
        <dbReference type="ARBA" id="ARBA00017823"/>
    </source>
</evidence>
<dbReference type="RefSeq" id="WP_085494960.1">
    <property type="nucleotide sequence ID" value="NZ_FXAZ01000003.1"/>
</dbReference>
<evidence type="ECO:0000256" key="1">
    <source>
        <dbReference type="ARBA" id="ARBA00005322"/>
    </source>
</evidence>
<keyword evidence="3" id="KW-0678">Repressor</keyword>
<dbReference type="STRING" id="1852522.SAMN06295960_2800"/>